<evidence type="ECO:0000313" key="4">
    <source>
        <dbReference type="EMBL" id="GES24525.1"/>
    </source>
</evidence>
<dbReference type="GO" id="GO:0044281">
    <property type="term" value="P:small molecule metabolic process"/>
    <property type="evidence" value="ECO:0007669"/>
    <property type="project" value="UniProtKB-ARBA"/>
</dbReference>
<sequence length="215" mass="23396">MQRLALFDLDNTLIDLDAAFKLWASEFADDHGLGPAAVDWLLAIDRAGNPHRAEFFTMARERFALADSVEELWARYRTRMPHLVRCPAEVLTGLAALRTSGWSVGIVTNGMADNQLGKIQRTGLADVVDAWAISGAEGIRKPDIGLFDIAAKRCGKSLADGGWATGDNLISDIQGGNEAGLRTIWINHKASSNPDHAAHQVVSRIEDAIRLLLTI</sequence>
<dbReference type="SFLD" id="SFLDG01129">
    <property type="entry name" value="C1.5:_HAD__Beta-PGM__Phosphata"/>
    <property type="match status" value="1"/>
</dbReference>
<dbReference type="Gene3D" id="1.10.150.520">
    <property type="match status" value="1"/>
</dbReference>
<evidence type="ECO:0000256" key="1">
    <source>
        <dbReference type="ARBA" id="ARBA00001946"/>
    </source>
</evidence>
<dbReference type="Pfam" id="PF13419">
    <property type="entry name" value="HAD_2"/>
    <property type="match status" value="1"/>
</dbReference>
<gene>
    <name evidence="4" type="primary">yjjG</name>
    <name evidence="4" type="ORF">Aple_074240</name>
</gene>
<dbReference type="InterPro" id="IPR006439">
    <property type="entry name" value="HAD-SF_hydro_IA"/>
</dbReference>
<dbReference type="PANTHER" id="PTHR46470">
    <property type="entry name" value="N-ACYLNEURAMINATE-9-PHOSPHATASE"/>
    <property type="match status" value="1"/>
</dbReference>
<dbReference type="PRINTS" id="PR00413">
    <property type="entry name" value="HADHALOGNASE"/>
</dbReference>
<dbReference type="NCBIfam" id="TIGR01549">
    <property type="entry name" value="HAD-SF-IA-v1"/>
    <property type="match status" value="1"/>
</dbReference>
<accession>A0A5M3XTG7</accession>
<protein>
    <submittedName>
        <fullName evidence="4">dUMP phosphatase</fullName>
    </submittedName>
</protein>
<keyword evidence="2" id="KW-0378">Hydrolase</keyword>
<keyword evidence="3" id="KW-0460">Magnesium</keyword>
<reference evidence="4 5" key="1">
    <citation type="submission" date="2019-10" db="EMBL/GenBank/DDBJ databases">
        <title>Whole genome shotgun sequence of Acrocarpospora pleiomorpha NBRC 16267.</title>
        <authorList>
            <person name="Ichikawa N."/>
            <person name="Kimura A."/>
            <person name="Kitahashi Y."/>
            <person name="Komaki H."/>
            <person name="Oguchi A."/>
        </authorList>
    </citation>
    <scope>NUCLEOTIDE SEQUENCE [LARGE SCALE GENOMIC DNA]</scope>
    <source>
        <strain evidence="4 5">NBRC 16267</strain>
    </source>
</reference>
<evidence type="ECO:0000256" key="2">
    <source>
        <dbReference type="ARBA" id="ARBA00022801"/>
    </source>
</evidence>
<name>A0A5M3XTG7_9ACTN</name>
<dbReference type="InterPro" id="IPR023214">
    <property type="entry name" value="HAD_sf"/>
</dbReference>
<dbReference type="OrthoDB" id="3680851at2"/>
<dbReference type="SUPFAM" id="SSF56784">
    <property type="entry name" value="HAD-like"/>
    <property type="match status" value="1"/>
</dbReference>
<dbReference type="InterPro" id="IPR051400">
    <property type="entry name" value="HAD-like_hydrolase"/>
</dbReference>
<dbReference type="EMBL" id="BLAF01000053">
    <property type="protein sequence ID" value="GES24525.1"/>
    <property type="molecule type" value="Genomic_DNA"/>
</dbReference>
<organism evidence="4 5">
    <name type="scientific">Acrocarpospora pleiomorpha</name>
    <dbReference type="NCBI Taxonomy" id="90975"/>
    <lineage>
        <taxon>Bacteria</taxon>
        <taxon>Bacillati</taxon>
        <taxon>Actinomycetota</taxon>
        <taxon>Actinomycetes</taxon>
        <taxon>Streptosporangiales</taxon>
        <taxon>Streptosporangiaceae</taxon>
        <taxon>Acrocarpospora</taxon>
    </lineage>
</organism>
<dbReference type="AlphaFoldDB" id="A0A5M3XTG7"/>
<dbReference type="InterPro" id="IPR036412">
    <property type="entry name" value="HAD-like_sf"/>
</dbReference>
<proteinExistence type="predicted"/>
<dbReference type="SFLD" id="SFLDS00003">
    <property type="entry name" value="Haloacid_Dehalogenase"/>
    <property type="match status" value="1"/>
</dbReference>
<comment type="cofactor">
    <cofactor evidence="1">
        <name>Mg(2+)</name>
        <dbReference type="ChEBI" id="CHEBI:18420"/>
    </cofactor>
</comment>
<comment type="caution">
    <text evidence="4">The sequence shown here is derived from an EMBL/GenBank/DDBJ whole genome shotgun (WGS) entry which is preliminary data.</text>
</comment>
<dbReference type="Proteomes" id="UP000377595">
    <property type="component" value="Unassembled WGS sequence"/>
</dbReference>
<evidence type="ECO:0000313" key="5">
    <source>
        <dbReference type="Proteomes" id="UP000377595"/>
    </source>
</evidence>
<dbReference type="Gene3D" id="3.40.50.1000">
    <property type="entry name" value="HAD superfamily/HAD-like"/>
    <property type="match status" value="1"/>
</dbReference>
<dbReference type="GO" id="GO:0016787">
    <property type="term" value="F:hydrolase activity"/>
    <property type="evidence" value="ECO:0007669"/>
    <property type="project" value="UniProtKB-KW"/>
</dbReference>
<keyword evidence="5" id="KW-1185">Reference proteome</keyword>
<evidence type="ECO:0000256" key="3">
    <source>
        <dbReference type="ARBA" id="ARBA00022842"/>
    </source>
</evidence>
<dbReference type="InterPro" id="IPR041492">
    <property type="entry name" value="HAD_2"/>
</dbReference>